<dbReference type="STRING" id="1178482.AR456_00260"/>
<evidence type="ECO:0000256" key="1">
    <source>
        <dbReference type="ARBA" id="ARBA00022729"/>
    </source>
</evidence>
<dbReference type="InterPro" id="IPR038404">
    <property type="entry name" value="TRAP_DctP_sf"/>
</dbReference>
<dbReference type="GO" id="GO:0030246">
    <property type="term" value="F:carbohydrate binding"/>
    <property type="evidence" value="ECO:0007669"/>
    <property type="project" value="TreeGrafter"/>
</dbReference>
<dbReference type="PANTHER" id="PTHR33376:SF18">
    <property type="entry name" value="2,3-DIKETO-L-GULONATE-BINDING PERIPLASMIC PROTEIN YIAO"/>
    <property type="match status" value="1"/>
</dbReference>
<dbReference type="Pfam" id="PF03480">
    <property type="entry name" value="DctP"/>
    <property type="match status" value="1"/>
</dbReference>
<protein>
    <recommendedName>
        <fullName evidence="4">ABC transporter substrate-binding protein</fullName>
    </recommendedName>
</protein>
<dbReference type="AlphaFoldDB" id="W1N783"/>
<gene>
    <name evidence="2" type="ORF">BJB45_20860</name>
</gene>
<dbReference type="CDD" id="cd13679">
    <property type="entry name" value="PBP2_TRAP_YiaO_like"/>
    <property type="match status" value="1"/>
</dbReference>
<dbReference type="GO" id="GO:0030288">
    <property type="term" value="C:outer membrane-bounded periplasmic space"/>
    <property type="evidence" value="ECO:0007669"/>
    <property type="project" value="InterPro"/>
</dbReference>
<sequence>MLLMAGSSPHRLRNWMVAEFSSFPTFEVTIMTAALDVMRFSPRSLLWVTATVMALSSLPLTAMAATTLNFAHTHPVEDAQHLAAEHFAELVEERSDGELKIRVFPSGQLGSDSALVSNARGGQVDIVLTGNPYYTGLVGELNVLDLPFLFDSYEHAYAVLDGEVGQSLLDLLGEQDLKGLAFWEIGFRNLTNSRHTVESAADIEGLKLRTTPNPAHIAAFEVLGANPIPMPFTELFTAMETRTVDGQENPVSLIRSANFYEVQDHLSLTAHAYTAAPLVMNKAKFDGLSAEQQQLLVQAALDAAQFEREELAERLTGDLAFLKEQGMQIVEEPDRASMREVVAGPVQASFTEKYGSELINAIDAARPAE</sequence>
<dbReference type="PANTHER" id="PTHR33376">
    <property type="match status" value="1"/>
</dbReference>
<dbReference type="Proteomes" id="UP000019113">
    <property type="component" value="Unassembled WGS sequence"/>
</dbReference>
<evidence type="ECO:0000313" key="3">
    <source>
        <dbReference type="Proteomes" id="UP000019113"/>
    </source>
</evidence>
<dbReference type="Gene3D" id="3.40.190.170">
    <property type="entry name" value="Bacterial extracellular solute-binding protein, family 7"/>
    <property type="match status" value="1"/>
</dbReference>
<keyword evidence="3" id="KW-1185">Reference proteome</keyword>
<keyword evidence="1" id="KW-0732">Signal</keyword>
<dbReference type="PATRIC" id="fig|1178482.3.peg.2624"/>
<evidence type="ECO:0008006" key="4">
    <source>
        <dbReference type="Google" id="ProtNLM"/>
    </source>
</evidence>
<dbReference type="NCBIfam" id="TIGR00787">
    <property type="entry name" value="dctP"/>
    <property type="match status" value="1"/>
</dbReference>
<accession>W1N783</accession>
<dbReference type="PIRSF" id="PIRSF006470">
    <property type="entry name" value="DctB"/>
    <property type="match status" value="1"/>
</dbReference>
<evidence type="ECO:0000313" key="2">
    <source>
        <dbReference type="EMBL" id="ERL51046.1"/>
    </source>
</evidence>
<dbReference type="NCBIfam" id="NF037995">
    <property type="entry name" value="TRAP_S1"/>
    <property type="match status" value="1"/>
</dbReference>
<proteinExistence type="predicted"/>
<name>W1N783_9GAMM</name>
<dbReference type="eggNOG" id="COG1638">
    <property type="taxonomic scope" value="Bacteria"/>
</dbReference>
<dbReference type="GO" id="GO:0055085">
    <property type="term" value="P:transmembrane transport"/>
    <property type="evidence" value="ECO:0007669"/>
    <property type="project" value="InterPro"/>
</dbReference>
<dbReference type="InterPro" id="IPR004682">
    <property type="entry name" value="TRAP_DctP"/>
</dbReference>
<organism evidence="2 3">
    <name type="scientific">Halomonas huangheensis</name>
    <dbReference type="NCBI Taxonomy" id="1178482"/>
    <lineage>
        <taxon>Bacteria</taxon>
        <taxon>Pseudomonadati</taxon>
        <taxon>Pseudomonadota</taxon>
        <taxon>Gammaproteobacteria</taxon>
        <taxon>Oceanospirillales</taxon>
        <taxon>Halomonadaceae</taxon>
        <taxon>Halomonas</taxon>
    </lineage>
</organism>
<dbReference type="EMBL" id="AVBC01000035">
    <property type="protein sequence ID" value="ERL51046.1"/>
    <property type="molecule type" value="Genomic_DNA"/>
</dbReference>
<dbReference type="InterPro" id="IPR018389">
    <property type="entry name" value="DctP_fam"/>
</dbReference>
<reference evidence="2 3" key="1">
    <citation type="submission" date="2013-08" db="EMBL/GenBank/DDBJ databases">
        <title>draft genome of Halomonas huanghegensis, strain BJGMM-B45T.</title>
        <authorList>
            <person name="Miao C."/>
            <person name="Wan Y."/>
            <person name="Jin W."/>
        </authorList>
    </citation>
    <scope>NUCLEOTIDE SEQUENCE [LARGE SCALE GENOMIC DNA]</scope>
    <source>
        <strain evidence="2 3">BJGMM-B45</strain>
    </source>
</reference>
<comment type="caution">
    <text evidence="2">The sequence shown here is derived from an EMBL/GenBank/DDBJ whole genome shotgun (WGS) entry which is preliminary data.</text>
</comment>